<protein>
    <submittedName>
        <fullName evidence="1">Uncharacterized protein</fullName>
    </submittedName>
</protein>
<dbReference type="EMBL" id="JAWDGP010005637">
    <property type="protein sequence ID" value="KAK3754792.1"/>
    <property type="molecule type" value="Genomic_DNA"/>
</dbReference>
<name>A0AAE1D3J5_9GAST</name>
<gene>
    <name evidence="1" type="ORF">RRG08_062780</name>
</gene>
<comment type="caution">
    <text evidence="1">The sequence shown here is derived from an EMBL/GenBank/DDBJ whole genome shotgun (WGS) entry which is preliminary data.</text>
</comment>
<dbReference type="Proteomes" id="UP001283361">
    <property type="component" value="Unassembled WGS sequence"/>
</dbReference>
<organism evidence="1 2">
    <name type="scientific">Elysia crispata</name>
    <name type="common">lettuce slug</name>
    <dbReference type="NCBI Taxonomy" id="231223"/>
    <lineage>
        <taxon>Eukaryota</taxon>
        <taxon>Metazoa</taxon>
        <taxon>Spiralia</taxon>
        <taxon>Lophotrochozoa</taxon>
        <taxon>Mollusca</taxon>
        <taxon>Gastropoda</taxon>
        <taxon>Heterobranchia</taxon>
        <taxon>Euthyneura</taxon>
        <taxon>Panpulmonata</taxon>
        <taxon>Sacoglossa</taxon>
        <taxon>Placobranchoidea</taxon>
        <taxon>Plakobranchidae</taxon>
        <taxon>Elysia</taxon>
    </lineage>
</organism>
<keyword evidence="2" id="KW-1185">Reference proteome</keyword>
<evidence type="ECO:0000313" key="2">
    <source>
        <dbReference type="Proteomes" id="UP001283361"/>
    </source>
</evidence>
<evidence type="ECO:0000313" key="1">
    <source>
        <dbReference type="EMBL" id="KAK3754792.1"/>
    </source>
</evidence>
<dbReference type="AlphaFoldDB" id="A0AAE1D3J5"/>
<sequence>MSLPHFNDNYFNESAEIILGFAVTSEIKTTVCLTFSFRDDDKGDKYTSLYTLMCSEDVGRERDEAMIKALSDSKCFDPPHRLK</sequence>
<accession>A0AAE1D3J5</accession>
<proteinExistence type="predicted"/>
<reference evidence="1" key="1">
    <citation type="journal article" date="2023" name="G3 (Bethesda)">
        <title>A reference genome for the long-term kleptoplast-retaining sea slug Elysia crispata morphotype clarki.</title>
        <authorList>
            <person name="Eastman K.E."/>
            <person name="Pendleton A.L."/>
            <person name="Shaikh M.A."/>
            <person name="Suttiyut T."/>
            <person name="Ogas R."/>
            <person name="Tomko P."/>
            <person name="Gavelis G."/>
            <person name="Widhalm J.R."/>
            <person name="Wisecaver J.H."/>
        </authorList>
    </citation>
    <scope>NUCLEOTIDE SEQUENCE</scope>
    <source>
        <strain evidence="1">ECLA1</strain>
    </source>
</reference>